<feature type="non-terminal residue" evidence="1">
    <location>
        <position position="286"/>
    </location>
</feature>
<protein>
    <submittedName>
        <fullName evidence="1">Uncharacterized protein</fullName>
    </submittedName>
</protein>
<comment type="caution">
    <text evidence="1">The sequence shown here is derived from an EMBL/GenBank/DDBJ whole genome shotgun (WGS) entry which is preliminary data.</text>
</comment>
<dbReference type="EMBL" id="VGJX01000031">
    <property type="protein sequence ID" value="MBM3273704.1"/>
    <property type="molecule type" value="Genomic_DNA"/>
</dbReference>
<dbReference type="Gene3D" id="3.40.50.2000">
    <property type="entry name" value="Glycogen Phosphorylase B"/>
    <property type="match status" value="2"/>
</dbReference>
<name>A0A937X3T4_9BACT</name>
<reference evidence="1 2" key="1">
    <citation type="submission" date="2019-03" db="EMBL/GenBank/DDBJ databases">
        <title>Lake Tanganyika Metagenome-Assembled Genomes (MAGs).</title>
        <authorList>
            <person name="Tran P."/>
        </authorList>
    </citation>
    <scope>NUCLEOTIDE SEQUENCE [LARGE SCALE GENOMIC DNA]</scope>
    <source>
        <strain evidence="1">K_DeepCast_65m_m2_236</strain>
    </source>
</reference>
<dbReference type="SUPFAM" id="SSF53756">
    <property type="entry name" value="UDP-Glycosyltransferase/glycogen phosphorylase"/>
    <property type="match status" value="1"/>
</dbReference>
<evidence type="ECO:0000313" key="2">
    <source>
        <dbReference type="Proteomes" id="UP000703893"/>
    </source>
</evidence>
<evidence type="ECO:0000313" key="1">
    <source>
        <dbReference type="EMBL" id="MBM3273704.1"/>
    </source>
</evidence>
<sequence>MERTIKRVLMVNRPDAYTVPGGDTVQMLRTKEALERRGIECDVSLDVEPDGLGRYDVLHVFNLQNPDIQLKQVLALRKAGLPIALSTIFWDHKEFDWARQVITGAFGSAPADRATLLQALADRDVAVNGQRWNTPIRGSEAYVEAQREVVKNVDLLLPNSHTEAKNLAESLDIEVLPHGAGKMPALPGAFYRVVPNGIDVATFRDADPTLFVTRYGIQDFVLVAARWDERKNLALLAAALADTGLPLVLAGHRPFPDYEALVRSLLPAQARILDRLEPDMLASAYA</sequence>
<dbReference type="AlphaFoldDB" id="A0A937X3T4"/>
<dbReference type="Proteomes" id="UP000703893">
    <property type="component" value="Unassembled WGS sequence"/>
</dbReference>
<organism evidence="1 2">
    <name type="scientific">Candidatus Tanganyikabacteria bacterium</name>
    <dbReference type="NCBI Taxonomy" id="2961651"/>
    <lineage>
        <taxon>Bacteria</taxon>
        <taxon>Bacillati</taxon>
        <taxon>Candidatus Sericytochromatia</taxon>
        <taxon>Candidatus Tanganyikabacteria</taxon>
    </lineage>
</organism>
<gene>
    <name evidence="1" type="ORF">FJZ00_01020</name>
</gene>
<proteinExistence type="predicted"/>
<accession>A0A937X3T4</accession>